<dbReference type="EMBL" id="CP099837">
    <property type="protein sequence ID" value="USY18502.1"/>
    <property type="molecule type" value="Genomic_DNA"/>
</dbReference>
<accession>A0ABY5D397</accession>
<dbReference type="InterPro" id="IPR027051">
    <property type="entry name" value="XdhC_Rossmann_dom"/>
</dbReference>
<dbReference type="Proteomes" id="UP001055940">
    <property type="component" value="Chromosome"/>
</dbReference>
<dbReference type="SMART" id="SM00746">
    <property type="entry name" value="TRASH"/>
    <property type="match status" value="1"/>
</dbReference>
<sequence length="322" mass="32388">MAAVDLSDRGRELLADRVPFVEATVVRAQVPASVRPGDGAIVLSDGSIEGFVGGQCAQGSVRAAALGAIRDGRSVLLRVLPGEEEPFPETPGAHVVVNPCLSGGALEIFLRPRLPDPVIGVTGDSPIVSALRELAPPLGFVIAAGAGTAVVTGATAVVVASHGGDEAAVIRAALDAGVGFVGLVASRRRGAAVLGSMELGHGERGRVHSPVGLDIGASTPAEIALSILAQLTREIRVEGLAAPLTLPSSPVPSPPSPAAESSVPNHGGTSPDTRAGAAVKSAVDPVCGMTVTVGPTTPRLEVGGRESWFCCPGCRDRYSAEV</sequence>
<dbReference type="InterPro" id="IPR011017">
    <property type="entry name" value="TRASH_dom"/>
</dbReference>
<dbReference type="InterPro" id="IPR003777">
    <property type="entry name" value="XdhC_CoxI"/>
</dbReference>
<evidence type="ECO:0000256" key="1">
    <source>
        <dbReference type="SAM" id="MobiDB-lite"/>
    </source>
</evidence>
<feature type="region of interest" description="Disordered" evidence="1">
    <location>
        <begin position="245"/>
        <end position="277"/>
    </location>
</feature>
<feature type="domain" description="TRASH" evidence="2">
    <location>
        <begin position="284"/>
        <end position="322"/>
    </location>
</feature>
<evidence type="ECO:0000313" key="4">
    <source>
        <dbReference type="Proteomes" id="UP001055940"/>
    </source>
</evidence>
<protein>
    <submittedName>
        <fullName evidence="3">XdhC family protein</fullName>
    </submittedName>
</protein>
<dbReference type="PANTHER" id="PTHR30388">
    <property type="entry name" value="ALDEHYDE OXIDOREDUCTASE MOLYBDENUM COFACTOR ASSEMBLY PROTEIN"/>
    <property type="match status" value="1"/>
</dbReference>
<organism evidence="3 4">
    <name type="scientific">Nocardiopsis exhalans</name>
    <dbReference type="NCBI Taxonomy" id="163604"/>
    <lineage>
        <taxon>Bacteria</taxon>
        <taxon>Bacillati</taxon>
        <taxon>Actinomycetota</taxon>
        <taxon>Actinomycetes</taxon>
        <taxon>Streptosporangiales</taxon>
        <taxon>Nocardiopsidaceae</taxon>
        <taxon>Nocardiopsis</taxon>
    </lineage>
</organism>
<reference evidence="3" key="1">
    <citation type="submission" date="2022-06" db="EMBL/GenBank/DDBJ databases">
        <authorList>
            <person name="Ping M."/>
        </authorList>
    </citation>
    <scope>NUCLEOTIDE SEQUENCE</scope>
    <source>
        <strain evidence="3">JCM11759T</strain>
    </source>
</reference>
<dbReference type="InterPro" id="IPR052698">
    <property type="entry name" value="MoCofactor_Util/Proc"/>
</dbReference>
<gene>
    <name evidence="3" type="ORF">NE857_24820</name>
</gene>
<evidence type="ECO:0000259" key="2">
    <source>
        <dbReference type="SMART" id="SM00746"/>
    </source>
</evidence>
<evidence type="ECO:0000313" key="3">
    <source>
        <dbReference type="EMBL" id="USY18502.1"/>
    </source>
</evidence>
<dbReference type="Pfam" id="PF02625">
    <property type="entry name" value="XdhC_CoxI"/>
    <property type="match status" value="1"/>
</dbReference>
<dbReference type="Gene3D" id="3.40.50.720">
    <property type="entry name" value="NAD(P)-binding Rossmann-like Domain"/>
    <property type="match status" value="1"/>
</dbReference>
<dbReference type="Pfam" id="PF13478">
    <property type="entry name" value="XdhC_C"/>
    <property type="match status" value="1"/>
</dbReference>
<dbReference type="PANTHER" id="PTHR30388:SF4">
    <property type="entry name" value="MOLYBDENUM COFACTOR INSERTION CHAPERONE PAOD"/>
    <property type="match status" value="1"/>
</dbReference>
<dbReference type="RefSeq" id="WP_254417892.1">
    <property type="nucleotide sequence ID" value="NZ_BAAAJB010000035.1"/>
</dbReference>
<proteinExistence type="predicted"/>
<keyword evidence="4" id="KW-1185">Reference proteome</keyword>
<name>A0ABY5D397_9ACTN</name>